<dbReference type="InterPro" id="IPR003593">
    <property type="entry name" value="AAA+_ATPase"/>
</dbReference>
<evidence type="ECO:0000313" key="6">
    <source>
        <dbReference type="EMBL" id="MCS5716207.1"/>
    </source>
</evidence>
<protein>
    <submittedName>
        <fullName evidence="6">ABC transporter ATP-binding protein</fullName>
    </submittedName>
</protein>
<comment type="caution">
    <text evidence="6">The sequence shown here is derived from an EMBL/GenBank/DDBJ whole genome shotgun (WGS) entry which is preliminary data.</text>
</comment>
<dbReference type="EMBL" id="JANTEZ010000009">
    <property type="protein sequence ID" value="MCS5716207.1"/>
    <property type="molecule type" value="Genomic_DNA"/>
</dbReference>
<keyword evidence="7" id="KW-1185">Reference proteome</keyword>
<dbReference type="PROSITE" id="PS50893">
    <property type="entry name" value="ABC_TRANSPORTER_2"/>
    <property type="match status" value="1"/>
</dbReference>
<dbReference type="SMART" id="SM00382">
    <property type="entry name" value="AAA"/>
    <property type="match status" value="1"/>
</dbReference>
<sequence>MAEHVPVVEVNDVSKRFIIRKEKSLKERLVNAGRSKQFKEDFWALKNVSLEIGSGQTIGLIGPNGSGKSTLLKTIGGIIQPTSGTIRRRGRLAALLELGAGFHQDLTGRENVYLNASILGLSRKQTDLYFDDIVEFSGIKDFIDTQVKFYSSGMYVRLAFAVAVHVDPDLLLVDEVLAVGDEAFQRKCLDKIRSFQREGRTIVLVTHSLGQITEFCDRAVLLNKGEVLFDGVPHEAVRDFRDVLEERRQDEAEAHNATHEEQVPVNNGRIVSTTVHAAGRAEGDPVHPGDDLIVRVTYEHPTGLPDWIAAIQIDNVQGVPVYGTASPRMKLDLGVLREPTTVEFVLHDVQFGTGKYFINSTLMNRERAHVHDVPQAVSFDVPYYDLAVGIVHSTPEIRVVGA</sequence>
<dbReference type="RefSeq" id="WP_259487706.1">
    <property type="nucleotide sequence ID" value="NZ_JANTEZ010000009.1"/>
</dbReference>
<dbReference type="CDD" id="cd03220">
    <property type="entry name" value="ABC_KpsT_Wzt"/>
    <property type="match status" value="1"/>
</dbReference>
<dbReference type="InterPro" id="IPR029439">
    <property type="entry name" value="Wzt_C"/>
</dbReference>
<reference evidence="6" key="1">
    <citation type="submission" date="2022-08" db="EMBL/GenBank/DDBJ databases">
        <authorList>
            <person name="Deng Y."/>
            <person name="Han X.-F."/>
            <person name="Zhang Y.-Q."/>
        </authorList>
    </citation>
    <scope>NUCLEOTIDE SEQUENCE</scope>
    <source>
        <strain evidence="6">CPCC 205716</strain>
    </source>
</reference>
<evidence type="ECO:0000256" key="3">
    <source>
        <dbReference type="ARBA" id="ARBA00022741"/>
    </source>
</evidence>
<dbReference type="Proteomes" id="UP001165580">
    <property type="component" value="Unassembled WGS sequence"/>
</dbReference>
<evidence type="ECO:0000256" key="4">
    <source>
        <dbReference type="ARBA" id="ARBA00022840"/>
    </source>
</evidence>
<feature type="domain" description="ABC transporter" evidence="5">
    <location>
        <begin position="27"/>
        <end position="249"/>
    </location>
</feature>
<dbReference type="Pfam" id="PF00005">
    <property type="entry name" value="ABC_tran"/>
    <property type="match status" value="1"/>
</dbReference>
<keyword evidence="4 6" id="KW-0067">ATP-binding</keyword>
<evidence type="ECO:0000313" key="7">
    <source>
        <dbReference type="Proteomes" id="UP001165580"/>
    </source>
</evidence>
<organism evidence="6 7">
    <name type="scientific">Herbiconiux gentiana</name>
    <dbReference type="NCBI Taxonomy" id="2970912"/>
    <lineage>
        <taxon>Bacteria</taxon>
        <taxon>Bacillati</taxon>
        <taxon>Actinomycetota</taxon>
        <taxon>Actinomycetes</taxon>
        <taxon>Micrococcales</taxon>
        <taxon>Microbacteriaceae</taxon>
        <taxon>Herbiconiux</taxon>
    </lineage>
</organism>
<dbReference type="InterPro" id="IPR003439">
    <property type="entry name" value="ABC_transporter-like_ATP-bd"/>
</dbReference>
<evidence type="ECO:0000256" key="1">
    <source>
        <dbReference type="ARBA" id="ARBA00005417"/>
    </source>
</evidence>
<dbReference type="Pfam" id="PF14524">
    <property type="entry name" value="Wzt_C"/>
    <property type="match status" value="1"/>
</dbReference>
<proteinExistence type="inferred from homology"/>
<dbReference type="Gene3D" id="2.70.50.60">
    <property type="entry name" value="abc- transporter (atp binding component) like domain"/>
    <property type="match status" value="1"/>
</dbReference>
<evidence type="ECO:0000259" key="5">
    <source>
        <dbReference type="PROSITE" id="PS50893"/>
    </source>
</evidence>
<dbReference type="GO" id="GO:0005524">
    <property type="term" value="F:ATP binding"/>
    <property type="evidence" value="ECO:0007669"/>
    <property type="project" value="UniProtKB-KW"/>
</dbReference>
<keyword evidence="2" id="KW-0813">Transport</keyword>
<dbReference type="PANTHER" id="PTHR46743">
    <property type="entry name" value="TEICHOIC ACIDS EXPORT ATP-BINDING PROTEIN TAGH"/>
    <property type="match status" value="1"/>
</dbReference>
<dbReference type="InterPro" id="IPR027417">
    <property type="entry name" value="P-loop_NTPase"/>
</dbReference>
<dbReference type="CDD" id="cd10147">
    <property type="entry name" value="Wzt_C-like"/>
    <property type="match status" value="1"/>
</dbReference>
<dbReference type="Gene3D" id="3.40.50.300">
    <property type="entry name" value="P-loop containing nucleotide triphosphate hydrolases"/>
    <property type="match status" value="1"/>
</dbReference>
<dbReference type="InterPro" id="IPR015860">
    <property type="entry name" value="ABC_transpr_TagH-like"/>
</dbReference>
<evidence type="ECO:0000256" key="2">
    <source>
        <dbReference type="ARBA" id="ARBA00022448"/>
    </source>
</evidence>
<dbReference type="SUPFAM" id="SSF52540">
    <property type="entry name" value="P-loop containing nucleoside triphosphate hydrolases"/>
    <property type="match status" value="1"/>
</dbReference>
<dbReference type="InterPro" id="IPR050683">
    <property type="entry name" value="Bact_Polysacc_Export_ATP-bd"/>
</dbReference>
<name>A0ABT2GKS7_9MICO</name>
<accession>A0ABT2GKS7</accession>
<keyword evidence="3" id="KW-0547">Nucleotide-binding</keyword>
<gene>
    <name evidence="6" type="ORF">NVV95_16795</name>
</gene>
<comment type="similarity">
    <text evidence="1">Belongs to the ABC transporter superfamily.</text>
</comment>
<dbReference type="PANTHER" id="PTHR46743:SF2">
    <property type="entry name" value="TEICHOIC ACIDS EXPORT ATP-BINDING PROTEIN TAGH"/>
    <property type="match status" value="1"/>
</dbReference>